<dbReference type="Proteomes" id="UP000003891">
    <property type="component" value="Unassembled WGS sequence"/>
</dbReference>
<dbReference type="AlphaFoldDB" id="G4HAF9"/>
<protein>
    <submittedName>
        <fullName evidence="1">Uncharacterized protein</fullName>
    </submittedName>
</protein>
<reference evidence="1 2" key="1">
    <citation type="submission" date="2011-09" db="EMBL/GenBank/DDBJ databases">
        <title>The draft genome of Paenibacillus lactis 154.</title>
        <authorList>
            <consortium name="US DOE Joint Genome Institute (JGI-PGF)"/>
            <person name="Lucas S."/>
            <person name="Han J."/>
            <person name="Lapidus A."/>
            <person name="Cheng J.-F."/>
            <person name="Goodwin L."/>
            <person name="Pitluck S."/>
            <person name="Peters L."/>
            <person name="Land M.L."/>
            <person name="Hauser L."/>
            <person name="Siebers A."/>
            <person name="Thelen M."/>
            <person name="Hugenholtz P."/>
            <person name="Allgaier M."/>
            <person name="Woyke T.J."/>
        </authorList>
    </citation>
    <scope>NUCLEOTIDE SEQUENCE [LARGE SCALE GENOMIC DNA]</scope>
    <source>
        <strain evidence="1 2">154</strain>
    </source>
</reference>
<name>G4HAF9_9BACL</name>
<accession>G4HAF9</accession>
<evidence type="ECO:0000313" key="1">
    <source>
        <dbReference type="EMBL" id="EHB66918.1"/>
    </source>
</evidence>
<dbReference type="STRING" id="743719.PaelaDRAFT_1142"/>
<dbReference type="EMBL" id="AGIP01000002">
    <property type="protein sequence ID" value="EHB66918.1"/>
    <property type="molecule type" value="Genomic_DNA"/>
</dbReference>
<evidence type="ECO:0000313" key="2">
    <source>
        <dbReference type="Proteomes" id="UP000003891"/>
    </source>
</evidence>
<organism evidence="1 2">
    <name type="scientific">Paenibacillus lactis 154</name>
    <dbReference type="NCBI Taxonomy" id="743719"/>
    <lineage>
        <taxon>Bacteria</taxon>
        <taxon>Bacillati</taxon>
        <taxon>Bacillota</taxon>
        <taxon>Bacilli</taxon>
        <taxon>Bacillales</taxon>
        <taxon>Paenibacillaceae</taxon>
        <taxon>Paenibacillus</taxon>
    </lineage>
</organism>
<proteinExistence type="predicted"/>
<sequence length="62" mass="7471">MRDAFFIVFVNNFEWFPVNFMPFNIKKDQCRSEKIQSDLKNRRLGAAGGRFIVGLYRKKIRR</sequence>
<gene>
    <name evidence="1" type="ORF">PaelaDRAFT_1142</name>
</gene>